<feature type="compositionally biased region" description="Acidic residues" evidence="1">
    <location>
        <begin position="7"/>
        <end position="20"/>
    </location>
</feature>
<evidence type="ECO:0000259" key="2">
    <source>
        <dbReference type="Pfam" id="PF14529"/>
    </source>
</evidence>
<dbReference type="Proteomes" id="UP000053558">
    <property type="component" value="Unassembled WGS sequence"/>
</dbReference>
<gene>
    <name evidence="3" type="ORF">CONPUDRAFT_158792</name>
</gene>
<dbReference type="AlphaFoldDB" id="A0A5M3MBK2"/>
<organism evidence="3 4">
    <name type="scientific">Coniophora puteana (strain RWD-64-598)</name>
    <name type="common">Brown rot fungus</name>
    <dbReference type="NCBI Taxonomy" id="741705"/>
    <lineage>
        <taxon>Eukaryota</taxon>
        <taxon>Fungi</taxon>
        <taxon>Dikarya</taxon>
        <taxon>Basidiomycota</taxon>
        <taxon>Agaricomycotina</taxon>
        <taxon>Agaricomycetes</taxon>
        <taxon>Agaricomycetidae</taxon>
        <taxon>Boletales</taxon>
        <taxon>Coniophorineae</taxon>
        <taxon>Coniophoraceae</taxon>
        <taxon>Coniophora</taxon>
    </lineage>
</organism>
<keyword evidence="4" id="KW-1185">Reference proteome</keyword>
<dbReference type="SUPFAM" id="SSF56219">
    <property type="entry name" value="DNase I-like"/>
    <property type="match status" value="1"/>
</dbReference>
<feature type="compositionally biased region" description="Basic and acidic residues" evidence="1">
    <location>
        <begin position="109"/>
        <end position="121"/>
    </location>
</feature>
<protein>
    <recommendedName>
        <fullName evidence="2">Endonuclease/exonuclease/phosphatase domain-containing protein</fullName>
    </recommendedName>
</protein>
<dbReference type="InterPro" id="IPR036691">
    <property type="entry name" value="Endo/exonu/phosph_ase_sf"/>
</dbReference>
<sequence length="642" mass="73512">MERVEWEVEAAEEEDMAEEEETEVSTVSLQTTVQMRLMSALEAIKQLSIHHPYLDCITNAVTVLYETIVKTDTQTRIDPLDDLRAMLVSLSKKVDEMDCKSTPTHHQTYRHEEDQGPRNTKDAYATGPTYKPTTKAKPKPAQSPAQLTKRLPANPMTRHHPSHLVVSVQDENPPAQDEHPKKLVEKINKSLKEEGAKARIVRVHWNTKGNCIVFAHPSFNAEDLTPYSPLFGSILAGKSDFEAAPDTEWHKVLLHGMDTGVEAEGRLRTGDEVAARMREEDPLMENVKFVGAPKWLMQEAELREKRHSSVTITVKTRDNEEYLTKTKAGVFLYGKLARFAKFQDVKPLRQCVNCWSYEHYTSKCNAATTCRTHLNWGLERNHPIWSTDDRPAPQRTEDLVLWMMQNGFQLLNKKGEMTYFSHDGKSASVLDLMFANDKALDSQSLLDWGVCREKAYGSDHYALTWTINHGSVPIKNVTTQKYNWKDMEPGSIHAWKGTLAQELAQRAWAFEALRSQHTPLNQTLDIAMNEYHNTILAATKAHVLIWKDSQWAKPWWNSELEGVAKEIRDAQQAGAKHLEEQGELFKGITEDMKRLWNQFRQRVKVVKRKWLDTALAEATAEDVWTYAKWPKGRRTYQSPALD</sequence>
<feature type="region of interest" description="Disordered" evidence="1">
    <location>
        <begin position="1"/>
        <end position="20"/>
    </location>
</feature>
<dbReference type="Pfam" id="PF14529">
    <property type="entry name" value="Exo_endo_phos_2"/>
    <property type="match status" value="1"/>
</dbReference>
<feature type="domain" description="Endonuclease/exonuclease/phosphatase" evidence="2">
    <location>
        <begin position="380"/>
        <end position="462"/>
    </location>
</feature>
<accession>A0A5M3MBK2</accession>
<comment type="caution">
    <text evidence="3">The sequence shown here is derived from an EMBL/GenBank/DDBJ whole genome shotgun (WGS) entry which is preliminary data.</text>
</comment>
<evidence type="ECO:0000313" key="4">
    <source>
        <dbReference type="Proteomes" id="UP000053558"/>
    </source>
</evidence>
<dbReference type="InterPro" id="IPR005135">
    <property type="entry name" value="Endo/exonuclease/phosphatase"/>
</dbReference>
<dbReference type="OrthoDB" id="2680805at2759"/>
<dbReference type="OMA" id="DIAMNEY"/>
<evidence type="ECO:0000256" key="1">
    <source>
        <dbReference type="SAM" id="MobiDB-lite"/>
    </source>
</evidence>
<dbReference type="GeneID" id="19203968"/>
<dbReference type="RefSeq" id="XP_007774003.1">
    <property type="nucleotide sequence ID" value="XM_007775813.1"/>
</dbReference>
<name>A0A5M3MBK2_CONPW</name>
<feature type="compositionally biased region" description="Low complexity" evidence="1">
    <location>
        <begin position="123"/>
        <end position="135"/>
    </location>
</feature>
<feature type="region of interest" description="Disordered" evidence="1">
    <location>
        <begin position="98"/>
        <end position="146"/>
    </location>
</feature>
<evidence type="ECO:0000313" key="3">
    <source>
        <dbReference type="EMBL" id="EIW76015.1"/>
    </source>
</evidence>
<reference evidence="4" key="1">
    <citation type="journal article" date="2012" name="Science">
        <title>The Paleozoic origin of enzymatic lignin decomposition reconstructed from 31 fungal genomes.</title>
        <authorList>
            <person name="Floudas D."/>
            <person name="Binder M."/>
            <person name="Riley R."/>
            <person name="Barry K."/>
            <person name="Blanchette R.A."/>
            <person name="Henrissat B."/>
            <person name="Martinez A.T."/>
            <person name="Otillar R."/>
            <person name="Spatafora J.W."/>
            <person name="Yadav J.S."/>
            <person name="Aerts A."/>
            <person name="Benoit I."/>
            <person name="Boyd A."/>
            <person name="Carlson A."/>
            <person name="Copeland A."/>
            <person name="Coutinho P.M."/>
            <person name="de Vries R.P."/>
            <person name="Ferreira P."/>
            <person name="Findley K."/>
            <person name="Foster B."/>
            <person name="Gaskell J."/>
            <person name="Glotzer D."/>
            <person name="Gorecki P."/>
            <person name="Heitman J."/>
            <person name="Hesse C."/>
            <person name="Hori C."/>
            <person name="Igarashi K."/>
            <person name="Jurgens J.A."/>
            <person name="Kallen N."/>
            <person name="Kersten P."/>
            <person name="Kohler A."/>
            <person name="Kuees U."/>
            <person name="Kumar T.K.A."/>
            <person name="Kuo A."/>
            <person name="LaButti K."/>
            <person name="Larrondo L.F."/>
            <person name="Lindquist E."/>
            <person name="Ling A."/>
            <person name="Lombard V."/>
            <person name="Lucas S."/>
            <person name="Lundell T."/>
            <person name="Martin R."/>
            <person name="McLaughlin D.J."/>
            <person name="Morgenstern I."/>
            <person name="Morin E."/>
            <person name="Murat C."/>
            <person name="Nagy L.G."/>
            <person name="Nolan M."/>
            <person name="Ohm R.A."/>
            <person name="Patyshakuliyeva A."/>
            <person name="Rokas A."/>
            <person name="Ruiz-Duenas F.J."/>
            <person name="Sabat G."/>
            <person name="Salamov A."/>
            <person name="Samejima M."/>
            <person name="Schmutz J."/>
            <person name="Slot J.C."/>
            <person name="St John F."/>
            <person name="Stenlid J."/>
            <person name="Sun H."/>
            <person name="Sun S."/>
            <person name="Syed K."/>
            <person name="Tsang A."/>
            <person name="Wiebenga A."/>
            <person name="Young D."/>
            <person name="Pisabarro A."/>
            <person name="Eastwood D.C."/>
            <person name="Martin F."/>
            <person name="Cullen D."/>
            <person name="Grigoriev I.V."/>
            <person name="Hibbett D.S."/>
        </authorList>
    </citation>
    <scope>NUCLEOTIDE SEQUENCE [LARGE SCALE GENOMIC DNA]</scope>
    <source>
        <strain evidence="4">RWD-64-598 SS2</strain>
    </source>
</reference>
<proteinExistence type="predicted"/>
<dbReference type="Gene3D" id="3.60.10.10">
    <property type="entry name" value="Endonuclease/exonuclease/phosphatase"/>
    <property type="match status" value="1"/>
</dbReference>
<dbReference type="EMBL" id="JH711587">
    <property type="protein sequence ID" value="EIW76015.1"/>
    <property type="molecule type" value="Genomic_DNA"/>
</dbReference>
<dbReference type="KEGG" id="cput:CONPUDRAFT_158792"/>